<evidence type="ECO:0008006" key="4">
    <source>
        <dbReference type="Google" id="ProtNLM"/>
    </source>
</evidence>
<evidence type="ECO:0000313" key="2">
    <source>
        <dbReference type="EMBL" id="KAF4467898.1"/>
    </source>
</evidence>
<dbReference type="PANTHER" id="PTHR24121">
    <property type="entry name" value="NO MECHANORECEPTOR POTENTIAL C, ISOFORM D-RELATED"/>
    <property type="match status" value="1"/>
</dbReference>
<feature type="compositionally biased region" description="Polar residues" evidence="1">
    <location>
        <begin position="309"/>
        <end position="320"/>
    </location>
</feature>
<dbReference type="Gene3D" id="1.25.40.20">
    <property type="entry name" value="Ankyrin repeat-containing domain"/>
    <property type="match status" value="1"/>
</dbReference>
<gene>
    <name evidence="2" type="ORF">FALBO_5228</name>
</gene>
<dbReference type="EMBL" id="JAADYS010000682">
    <property type="protein sequence ID" value="KAF4467898.1"/>
    <property type="molecule type" value="Genomic_DNA"/>
</dbReference>
<protein>
    <recommendedName>
        <fullName evidence="4">Ankyrin repeat protein</fullName>
    </recommendedName>
</protein>
<keyword evidence="3" id="KW-1185">Reference proteome</keyword>
<dbReference type="SUPFAM" id="SSF48403">
    <property type="entry name" value="Ankyrin repeat"/>
    <property type="match status" value="1"/>
</dbReference>
<reference evidence="2 3" key="1">
    <citation type="submission" date="2020-01" db="EMBL/GenBank/DDBJ databases">
        <title>Identification and distribution of gene clusters putatively required for synthesis of sphingolipid metabolism inhibitors in phylogenetically diverse species of the filamentous fungus Fusarium.</title>
        <authorList>
            <person name="Kim H.-S."/>
            <person name="Busman M."/>
            <person name="Brown D.W."/>
            <person name="Divon H."/>
            <person name="Uhlig S."/>
            <person name="Proctor R.H."/>
        </authorList>
    </citation>
    <scope>NUCLEOTIDE SEQUENCE [LARGE SCALE GENOMIC DNA]</scope>
    <source>
        <strain evidence="2 3">NRRL 20459</strain>
    </source>
</reference>
<accession>A0A8H4PEG3</accession>
<dbReference type="AlphaFoldDB" id="A0A8H4PEG3"/>
<sequence>METHLNDPEFWDSDDEEFDMDEEESDDDEIGSRDLRSRFLAATAAMKQAHRNFSKPEALYDFLYEFRDVVSESTEDSGTLLHVAVELVRNETAVRSANMVPLIQNLLKEHPHLLTKRNRECRTPLYMAVWSRKSLLVDSMIHGCSEHPEWLSAVQDALEIPCAEDQNMACLHLAFEKKLHHKTIESLMGLARDGAFAMQDGTGKTPLHYAVECSQCSEARVRIIRLFIERDKSTLLIRKARDTAQPVVETFLDIVDRKGNSVYRHHLESAEKFQDLQRIKQEARASETLRALSLGPRKLPGMIRRTDEGVQTSEGSSTIENMRKSRYGDSEIGSARLTPLRRQDEDPGELSKSPRSEKGLEAKPKRDTERRTKADPESMAKYSKLLLDELQLHYMRTRNITMAVSFLYGKNLNGQ</sequence>
<dbReference type="Proteomes" id="UP000554235">
    <property type="component" value="Unassembled WGS sequence"/>
</dbReference>
<dbReference type="PANTHER" id="PTHR24121:SF23">
    <property type="entry name" value="NO MECHANORECEPTOR POTENTIAL C, ISOFORM H"/>
    <property type="match status" value="1"/>
</dbReference>
<evidence type="ECO:0000256" key="1">
    <source>
        <dbReference type="SAM" id="MobiDB-lite"/>
    </source>
</evidence>
<dbReference type="OrthoDB" id="5093543at2759"/>
<dbReference type="InterPro" id="IPR036770">
    <property type="entry name" value="Ankyrin_rpt-contain_sf"/>
</dbReference>
<feature type="compositionally biased region" description="Acidic residues" evidence="1">
    <location>
        <begin position="9"/>
        <end position="29"/>
    </location>
</feature>
<evidence type="ECO:0000313" key="3">
    <source>
        <dbReference type="Proteomes" id="UP000554235"/>
    </source>
</evidence>
<proteinExistence type="predicted"/>
<organism evidence="2 3">
    <name type="scientific">Fusarium albosuccineum</name>
    <dbReference type="NCBI Taxonomy" id="1237068"/>
    <lineage>
        <taxon>Eukaryota</taxon>
        <taxon>Fungi</taxon>
        <taxon>Dikarya</taxon>
        <taxon>Ascomycota</taxon>
        <taxon>Pezizomycotina</taxon>
        <taxon>Sordariomycetes</taxon>
        <taxon>Hypocreomycetidae</taxon>
        <taxon>Hypocreales</taxon>
        <taxon>Nectriaceae</taxon>
        <taxon>Fusarium</taxon>
        <taxon>Fusarium decemcellulare species complex</taxon>
    </lineage>
</organism>
<feature type="region of interest" description="Disordered" evidence="1">
    <location>
        <begin position="296"/>
        <end position="377"/>
    </location>
</feature>
<feature type="compositionally biased region" description="Basic and acidic residues" evidence="1">
    <location>
        <begin position="352"/>
        <end position="377"/>
    </location>
</feature>
<feature type="region of interest" description="Disordered" evidence="1">
    <location>
        <begin position="1"/>
        <end position="31"/>
    </location>
</feature>
<name>A0A8H4PEG3_9HYPO</name>
<comment type="caution">
    <text evidence="2">The sequence shown here is derived from an EMBL/GenBank/DDBJ whole genome shotgun (WGS) entry which is preliminary data.</text>
</comment>